<dbReference type="InterPro" id="IPR038765">
    <property type="entry name" value="Papain-like_cys_pep_sf"/>
</dbReference>
<dbReference type="GO" id="GO:0006508">
    <property type="term" value="P:proteolysis"/>
    <property type="evidence" value="ECO:0007669"/>
    <property type="project" value="InterPro"/>
</dbReference>
<accession>A0A929RNI7</accession>
<proteinExistence type="predicted"/>
<evidence type="ECO:0000313" key="3">
    <source>
        <dbReference type="Proteomes" id="UP000759246"/>
    </source>
</evidence>
<name>A0A929RNI7_9ACTO</name>
<evidence type="ECO:0000259" key="1">
    <source>
        <dbReference type="Pfam" id="PF00648"/>
    </source>
</evidence>
<dbReference type="Pfam" id="PF00648">
    <property type="entry name" value="Peptidase_C2"/>
    <property type="match status" value="1"/>
</dbReference>
<reference evidence="2" key="1">
    <citation type="submission" date="2020-04" db="EMBL/GenBank/DDBJ databases">
        <title>Deep metagenomics examines the oral microbiome during advanced dental caries in children, revealing novel taxa and co-occurrences with host molecules.</title>
        <authorList>
            <person name="Baker J.L."/>
            <person name="Morton J.T."/>
            <person name="Dinis M."/>
            <person name="Alvarez R."/>
            <person name="Tran N.C."/>
            <person name="Knight R."/>
            <person name="Edlund A."/>
        </authorList>
    </citation>
    <scope>NUCLEOTIDE SEQUENCE</scope>
    <source>
        <strain evidence="2">JCVI_30_bin.13</strain>
    </source>
</reference>
<sequence>MGWFSTYVSDPPGNADQIAGIKNGLNTAAEKAASAETDLFSIRSSISTWAGQARDNYDESSQRGTKRLYNFYTGLKCAESNVDKYYWELKSLTSYVNGTLRPALQDLDKQFDATPMADRWSKFWELRKQALSIQSDYNNRYQALKHSAEELSRSLAGALDARTYTGDSTSARKARDSLAREQLTKDDIGNIENERNMLAKGEYDPRSVHQGNIGDCFYLASLMAVMNSEKGQEKLAQGIRPHYNSDHKIDGYYVTIYEKPGLFSGPSHEVFVQDTYAVGVSTSGHKGVISLYERAYAQVYPESVNGGSSLDALPKITTKDAHKVDGKGSWFFGWGEGYDKSERQEIIHSANNGRPTVASTGESENFRGDTAPVSVKLPDGTQQTINIYARHSYMVKHADQSGVTLVNPHGENTISNSFLSTPNGEFTISWEDFQKYYGYVAIGSVK</sequence>
<protein>
    <recommendedName>
        <fullName evidence="1">Calpain catalytic domain-containing protein</fullName>
    </recommendedName>
</protein>
<gene>
    <name evidence="2" type="ORF">HXK09_03415</name>
</gene>
<dbReference type="InterPro" id="IPR001300">
    <property type="entry name" value="Peptidase_C2_calpain_cat"/>
</dbReference>
<dbReference type="GO" id="GO:0004198">
    <property type="term" value="F:calcium-dependent cysteine-type endopeptidase activity"/>
    <property type="evidence" value="ECO:0007669"/>
    <property type="project" value="InterPro"/>
</dbReference>
<feature type="domain" description="Calpain catalytic" evidence="1">
    <location>
        <begin position="195"/>
        <end position="401"/>
    </location>
</feature>
<evidence type="ECO:0000313" key="2">
    <source>
        <dbReference type="EMBL" id="MBF0966210.1"/>
    </source>
</evidence>
<dbReference type="SUPFAM" id="SSF54001">
    <property type="entry name" value="Cysteine proteinases"/>
    <property type="match status" value="1"/>
</dbReference>
<dbReference type="Proteomes" id="UP000759246">
    <property type="component" value="Unassembled WGS sequence"/>
</dbReference>
<dbReference type="EMBL" id="JABZGF010000065">
    <property type="protein sequence ID" value="MBF0966210.1"/>
    <property type="molecule type" value="Genomic_DNA"/>
</dbReference>
<comment type="caution">
    <text evidence="2">The sequence shown here is derived from an EMBL/GenBank/DDBJ whole genome shotgun (WGS) entry which is preliminary data.</text>
</comment>
<dbReference type="AlphaFoldDB" id="A0A929RNI7"/>
<organism evidence="2 3">
    <name type="scientific">Actinomyces bouchesdurhonensis</name>
    <dbReference type="NCBI Taxonomy" id="1852361"/>
    <lineage>
        <taxon>Bacteria</taxon>
        <taxon>Bacillati</taxon>
        <taxon>Actinomycetota</taxon>
        <taxon>Actinomycetes</taxon>
        <taxon>Actinomycetales</taxon>
        <taxon>Actinomycetaceae</taxon>
        <taxon>Actinomyces</taxon>
    </lineage>
</organism>